<sequence>MENNQTFEEKVRKAFEEMVKLIKKIAVAFDDFVKRAKKAIKRLLANHPETKKYMQIASNTNNSRIKRKNIKKLRLLFNDRRSAFKNVAVGGDEYGRN</sequence>
<dbReference type="EMBL" id="JAASTX010000006">
    <property type="protein sequence ID" value="MBC1491407.1"/>
    <property type="molecule type" value="Genomic_DNA"/>
</dbReference>
<comment type="caution">
    <text evidence="1">The sequence shown here is derived from an EMBL/GenBank/DDBJ whole genome shotgun (WGS) entry which is preliminary data.</text>
</comment>
<reference evidence="1 2" key="1">
    <citation type="submission" date="2020-03" db="EMBL/GenBank/DDBJ databases">
        <title>Soil Listeria distribution.</title>
        <authorList>
            <person name="Liao J."/>
            <person name="Wiedmann M."/>
        </authorList>
    </citation>
    <scope>NUCLEOTIDE SEQUENCE [LARGE SCALE GENOMIC DNA]</scope>
    <source>
        <strain evidence="1 2">FSL L7-1547</strain>
    </source>
</reference>
<dbReference type="RefSeq" id="WP_185417167.1">
    <property type="nucleotide sequence ID" value="NZ_JAASTX010000006.1"/>
</dbReference>
<evidence type="ECO:0000313" key="1">
    <source>
        <dbReference type="EMBL" id="MBC1491407.1"/>
    </source>
</evidence>
<organism evidence="1 2">
    <name type="scientific">Listeria booriae</name>
    <dbReference type="NCBI Taxonomy" id="1552123"/>
    <lineage>
        <taxon>Bacteria</taxon>
        <taxon>Bacillati</taxon>
        <taxon>Bacillota</taxon>
        <taxon>Bacilli</taxon>
        <taxon>Bacillales</taxon>
        <taxon>Listeriaceae</taxon>
        <taxon>Listeria</taxon>
    </lineage>
</organism>
<accession>A0A7X0XC59</accession>
<dbReference type="AlphaFoldDB" id="A0A7X0XC59"/>
<evidence type="ECO:0000313" key="2">
    <source>
        <dbReference type="Proteomes" id="UP000533953"/>
    </source>
</evidence>
<name>A0A7X0XC59_9LIST</name>
<protein>
    <submittedName>
        <fullName evidence="1">Uncharacterized protein</fullName>
    </submittedName>
</protein>
<proteinExistence type="predicted"/>
<gene>
    <name evidence="1" type="ORF">HCI99_06170</name>
</gene>
<dbReference type="Proteomes" id="UP000533953">
    <property type="component" value="Unassembled WGS sequence"/>
</dbReference>